<evidence type="ECO:0000256" key="1">
    <source>
        <dbReference type="SAM" id="SignalP"/>
    </source>
</evidence>
<gene>
    <name evidence="2" type="ORF">GXP67_02490</name>
</gene>
<evidence type="ECO:0000313" key="2">
    <source>
        <dbReference type="EMBL" id="QHT65610.1"/>
    </source>
</evidence>
<dbReference type="KEGG" id="rhoz:GXP67_02490"/>
<dbReference type="AlphaFoldDB" id="A0A6C0GD38"/>
<dbReference type="Proteomes" id="UP000480178">
    <property type="component" value="Chromosome"/>
</dbReference>
<keyword evidence="3" id="KW-1185">Reference proteome</keyword>
<organism evidence="2 3">
    <name type="scientific">Rhodocytophaga rosea</name>
    <dbReference type="NCBI Taxonomy" id="2704465"/>
    <lineage>
        <taxon>Bacteria</taxon>
        <taxon>Pseudomonadati</taxon>
        <taxon>Bacteroidota</taxon>
        <taxon>Cytophagia</taxon>
        <taxon>Cytophagales</taxon>
        <taxon>Rhodocytophagaceae</taxon>
        <taxon>Rhodocytophaga</taxon>
    </lineage>
</organism>
<name>A0A6C0GD38_9BACT</name>
<dbReference type="EMBL" id="CP048222">
    <property type="protein sequence ID" value="QHT65610.1"/>
    <property type="molecule type" value="Genomic_DNA"/>
</dbReference>
<protein>
    <recommendedName>
        <fullName evidence="4">Lipocalin-like domain-containing protein</fullName>
    </recommendedName>
</protein>
<proteinExistence type="predicted"/>
<dbReference type="RefSeq" id="WP_162441692.1">
    <property type="nucleotide sequence ID" value="NZ_CP048222.1"/>
</dbReference>
<reference evidence="2 3" key="1">
    <citation type="submission" date="2020-01" db="EMBL/GenBank/DDBJ databases">
        <authorList>
            <person name="Kim M.K."/>
        </authorList>
    </citation>
    <scope>NUCLEOTIDE SEQUENCE [LARGE SCALE GENOMIC DNA]</scope>
    <source>
        <strain evidence="2 3">172606-1</strain>
    </source>
</reference>
<feature type="signal peptide" evidence="1">
    <location>
        <begin position="1"/>
        <end position="21"/>
    </location>
</feature>
<evidence type="ECO:0008006" key="4">
    <source>
        <dbReference type="Google" id="ProtNLM"/>
    </source>
</evidence>
<evidence type="ECO:0000313" key="3">
    <source>
        <dbReference type="Proteomes" id="UP000480178"/>
    </source>
</evidence>
<feature type="chain" id="PRO_5025587647" description="Lipocalin-like domain-containing protein" evidence="1">
    <location>
        <begin position="22"/>
        <end position="256"/>
    </location>
</feature>
<sequence>MKTGKFFLVFVLLCKMLSLHAQSPAGASENPLLGTWIRETDREREIKIITPTHFAFVIEDIKTDKFLYIGIGTYILAGGFYRENIEFSNIANASIANPVYEFTVDGDTFYQKGTLVLSGNKTQLNHVFKKAKTAVQNSNNSGIGTWRQLSSSVEKDNKNRTASMVADSSIYVITPTHWMWIGFGSAKKLNNVMAGTYTLEGNKSMLKVEHGISAQGQTFEYSQRVEGDNLYRTSLVKSPNSGPKQADEVFQRVYGK</sequence>
<keyword evidence="1" id="KW-0732">Signal</keyword>
<accession>A0A6C0GD38</accession>